<feature type="domain" description="Trs120/TRAPPC9 first Ig-like" evidence="5">
    <location>
        <begin position="543"/>
        <end position="642"/>
    </location>
</feature>
<dbReference type="Pfam" id="PF26280">
    <property type="entry name" value="Ig_TRAPPC9-Trs120_2nd"/>
    <property type="match status" value="2"/>
</dbReference>
<evidence type="ECO:0000313" key="7">
    <source>
        <dbReference type="EMBL" id="PIN24014.1"/>
    </source>
</evidence>
<name>A0A2G9I2N1_9LAMI</name>
<dbReference type="Proteomes" id="UP000231279">
    <property type="component" value="Unassembled WGS sequence"/>
</dbReference>
<feature type="domain" description="Trs120/TRAPPC9 N-terminal" evidence="3">
    <location>
        <begin position="10"/>
        <end position="196"/>
    </location>
</feature>
<dbReference type="EMBL" id="NKXS01000475">
    <property type="protein sequence ID" value="PIN24014.1"/>
    <property type="molecule type" value="Genomic_DNA"/>
</dbReference>
<keyword evidence="2" id="KW-0333">Golgi apparatus</keyword>
<sequence>MEPDACIETSSMIRVAVLPVAGIPTLLFRDYAAMLLRHHTVSLNSIRSFYTEHQKSPFAHQPWESGNLRFKFMLGGSPPSPWEDFQSNRKILAVIGLCHCPSSPDLHSVADQFTAACKSYSSSLVQRCFAFSPGDSQLEEESYKGSNLVLFPPADQQTQEFHLQTMVQDIAASLLMEFEKWVLQAESGATILKTPLDSQASLSSEEVIKAKKRRLGRAQKTIGDYCLLAGSPVDANAHYSTALELTRLTSDFFWYAGAMEGSVCALLMDRNGQKDPDLEDEVKYRYNSVILHYRKSFIQDNAQRVSPLSFELEATLKLARFLCRRDLAKEVVELLTAAADGATSLIDASDKLVVYVEIARLFGALGYHRKAAFFSRQVAQLYFQQDNKHAAISAMQVLAMTTKAYRVQSRASSEPFNVSGQTYADGGKIHHHSIVSLFESQWSTLQMVVLREILLSAVRAGDPLAAWSAAARLLRSYYPLITPAGQIGLANALANSAVRLPMGTRCGDPALPFIRLHSFPLHSAQVDIVKRNPAREDWWVGSAPSGPFIYTPFSKGEPNHNNKQELTWVVGEPVQVLVELANPCGFEVMVDSIYLSVHSKNLDAFPVSVNLPPNSSKVITLSGIPTKEGPVSIPGCIVHCFGVITEHLFKEVDNLLIGATQGLVLSDPFRSCGVAKLKNALVPNISVVPPLPLLVSQVVGGDGSVMLYEGEIRDVWISLANAGTVPVEQAHISLSGKNQDSVISVASETLQSALPLKPGAEVTIRVTLKAWQLVMTDADAAAMITLSGIPTKEGPVSIPGCIVHCFGVITEHLFKEVDNLLIGATQGLVLSDPFRSCGVAKLKNALVPNISVVPPLPLLVSQVVGGDGSVMLYEGEIRDVWISLANAGTVPVEQAHISLSGKNQDSVISVASETLQSALPLKPGAEVTIRVTLKAWQLVMTDADAAASKGVPGTSAKQVKDGSSPMLLIHYAGSLRNSTEPQTEPVPPPGRRLVISLNICVLQGLSFVKARLLSMEIPAHVGGTHTKLVQLEGDSTVQANGSERQTDRFMKIDPYRGSWGLRLLELELSNPTDVVFETSVSVDMENSNDRESLSNCSCTEFADPKTRIDRDYTARVLIPLEHFKLPVLDGSFLIKGSQISGTNSGRCPSFSEKNIKAEELQKADMKVNPGMSGDFIIAHEMTAMEVLVRNNTKETIRINLSVTCKDVAGENCIEGDKATVLWEGVLTGIAKEVPPLQEIRHIFSLYFLIPGEYTMLAAAVIDDANEVLRARARSNASDEPIFCRGPPFHVRVNGTA</sequence>
<dbReference type="Pfam" id="PF26283">
    <property type="entry name" value="Ig_TRAPPC9-Trs120_4th"/>
    <property type="match status" value="1"/>
</dbReference>
<reference evidence="8" key="1">
    <citation type="journal article" date="2018" name="Gigascience">
        <title>Genome assembly of the Pink Ipe (Handroanthus impetiginosus, Bignoniaceae), a highly valued, ecologically keystone Neotropical timber forest tree.</title>
        <authorList>
            <person name="Silva-Junior O.B."/>
            <person name="Grattapaglia D."/>
            <person name="Novaes E."/>
            <person name="Collevatti R.G."/>
        </authorList>
    </citation>
    <scope>NUCLEOTIDE SEQUENCE [LARGE SCALE GENOMIC DNA]</scope>
    <source>
        <strain evidence="8">cv. UFG-1</strain>
    </source>
</reference>
<dbReference type="InterPro" id="IPR013935">
    <property type="entry name" value="Trs120_TRAPPC9"/>
</dbReference>
<evidence type="ECO:0000256" key="2">
    <source>
        <dbReference type="ARBA" id="ARBA00023034"/>
    </source>
</evidence>
<comment type="caution">
    <text evidence="7">The sequence shown here is derived from an EMBL/GenBank/DDBJ whole genome shotgun (WGS) entry which is preliminary data.</text>
</comment>
<dbReference type="InterPro" id="IPR058563">
    <property type="entry name" value="Trs120_TRAPPC9_N"/>
</dbReference>
<dbReference type="Pfam" id="PF08626">
    <property type="entry name" value="TRAPPC9-Trs120"/>
    <property type="match status" value="2"/>
</dbReference>
<dbReference type="GO" id="GO:0005802">
    <property type="term" value="C:trans-Golgi network"/>
    <property type="evidence" value="ECO:0007669"/>
    <property type="project" value="TreeGrafter"/>
</dbReference>
<dbReference type="OrthoDB" id="27962at2759"/>
<evidence type="ECO:0000256" key="1">
    <source>
        <dbReference type="ARBA" id="ARBA00004555"/>
    </source>
</evidence>
<dbReference type="Pfam" id="PF26251">
    <property type="entry name" value="TPR_TRAPPC9-Trs120"/>
    <property type="match status" value="1"/>
</dbReference>
<feature type="domain" description="Trs120/TRAPPC9 TPR region" evidence="4">
    <location>
        <begin position="330"/>
        <end position="494"/>
    </location>
</feature>
<evidence type="ECO:0000313" key="8">
    <source>
        <dbReference type="Proteomes" id="UP000231279"/>
    </source>
</evidence>
<dbReference type="InterPro" id="IPR058565">
    <property type="entry name" value="Ig_TRAPPC9_Trs120_1st"/>
</dbReference>
<feature type="domain" description="Trs120/TRAPPC9 N-terminal" evidence="3">
    <location>
        <begin position="203"/>
        <end position="268"/>
    </location>
</feature>
<evidence type="ECO:0000259" key="4">
    <source>
        <dbReference type="Pfam" id="PF26251"/>
    </source>
</evidence>
<accession>A0A2G9I2N1</accession>
<dbReference type="Pfam" id="PF26254">
    <property type="entry name" value="Ig_TRAPPC9-Trs120_1st"/>
    <property type="match status" value="1"/>
</dbReference>
<dbReference type="STRING" id="429701.A0A2G9I2N1"/>
<dbReference type="PANTHER" id="PTHR21512">
    <property type="entry name" value="TRAFFICKING PROTEIN PARTICLE COMPLEX SUBUNIT 9"/>
    <property type="match status" value="1"/>
</dbReference>
<evidence type="ECO:0000259" key="6">
    <source>
        <dbReference type="Pfam" id="PF26283"/>
    </source>
</evidence>
<proteinExistence type="predicted"/>
<keyword evidence="8" id="KW-1185">Reference proteome</keyword>
<organism evidence="7 8">
    <name type="scientific">Handroanthus impetiginosus</name>
    <dbReference type="NCBI Taxonomy" id="429701"/>
    <lineage>
        <taxon>Eukaryota</taxon>
        <taxon>Viridiplantae</taxon>
        <taxon>Streptophyta</taxon>
        <taxon>Embryophyta</taxon>
        <taxon>Tracheophyta</taxon>
        <taxon>Spermatophyta</taxon>
        <taxon>Magnoliopsida</taxon>
        <taxon>eudicotyledons</taxon>
        <taxon>Gunneridae</taxon>
        <taxon>Pentapetalae</taxon>
        <taxon>asterids</taxon>
        <taxon>lamiids</taxon>
        <taxon>Lamiales</taxon>
        <taxon>Bignoniaceae</taxon>
        <taxon>Crescentiina</taxon>
        <taxon>Tabebuia alliance</taxon>
        <taxon>Handroanthus</taxon>
    </lineage>
</organism>
<comment type="subcellular location">
    <subcellularLocation>
        <location evidence="1">Golgi apparatus</location>
    </subcellularLocation>
</comment>
<dbReference type="InterPro" id="IPR058564">
    <property type="entry name" value="TPR_TRAPPC9_Trs120"/>
</dbReference>
<evidence type="ECO:0000259" key="5">
    <source>
        <dbReference type="Pfam" id="PF26254"/>
    </source>
</evidence>
<evidence type="ECO:0000259" key="3">
    <source>
        <dbReference type="Pfam" id="PF08626"/>
    </source>
</evidence>
<dbReference type="InterPro" id="IPR058568">
    <property type="entry name" value="Ig_TRAPPC9_Trs120_4th"/>
</dbReference>
<gene>
    <name evidence="7" type="ORF">CDL12_03257</name>
</gene>
<feature type="domain" description="Trs120/TRAPPC9 fourth Ig-like" evidence="6">
    <location>
        <begin position="1170"/>
        <end position="1293"/>
    </location>
</feature>
<protein>
    <submittedName>
        <fullName evidence="7">Targeting complex (TRAPP) subunit</fullName>
    </submittedName>
</protein>
<dbReference type="PANTHER" id="PTHR21512:SF5">
    <property type="entry name" value="TRAFFICKING PROTEIN PARTICLE COMPLEX SUBUNIT 9"/>
    <property type="match status" value="1"/>
</dbReference>